<evidence type="ECO:0008006" key="9">
    <source>
        <dbReference type="Google" id="ProtNLM"/>
    </source>
</evidence>
<evidence type="ECO:0000256" key="3">
    <source>
        <dbReference type="ARBA" id="ARBA00022989"/>
    </source>
</evidence>
<keyword evidence="8" id="KW-1185">Reference proteome</keyword>
<dbReference type="GO" id="GO:0055038">
    <property type="term" value="C:recycling endosome membrane"/>
    <property type="evidence" value="ECO:0007669"/>
    <property type="project" value="TreeGrafter"/>
</dbReference>
<keyword evidence="4 6" id="KW-0472">Membrane</keyword>
<sequence length="305" mass="32341">MSNPFDASGADDTALLSAAATQGGAYGTSHTSAYDSGTPFPNAYDTSSSGHGGFAPIGGAYGTSDNTASMYDSSSDTPAPAAAAAATSQPVVSGSTPAPNWPPFRPMIYHSIQGDIPTPYQSLAKKAYFLNFVMLTTLVLNFFGGIAIVATGNSVWDLIYSVIFLLLVPPGAFYLWYLRAYRALQHDSALQFWIFFASGVVNIGFALYGVLGPYKTGAVGIINMIRLFDSGKIGGGVVALLSTVGWVFWSILSFLIFTSMLRRYRERGHTFQEARNQAMTKAATNPDVQSAALTGATAAAQSYYV</sequence>
<dbReference type="GeneID" id="20529280"/>
<keyword evidence="2 6" id="KW-0812">Transmembrane</keyword>
<accession>A0A058Z4E7</accession>
<dbReference type="Pfam" id="PF04144">
    <property type="entry name" value="SCAMP"/>
    <property type="match status" value="1"/>
</dbReference>
<dbReference type="InterPro" id="IPR007273">
    <property type="entry name" value="SCAMP"/>
</dbReference>
<dbReference type="eggNOG" id="KOG3088">
    <property type="taxonomic scope" value="Eukaryota"/>
</dbReference>
<gene>
    <name evidence="7" type="ORF">H696_04555</name>
</gene>
<dbReference type="GO" id="GO:0015031">
    <property type="term" value="P:protein transport"/>
    <property type="evidence" value="ECO:0007669"/>
    <property type="project" value="InterPro"/>
</dbReference>
<comment type="subcellular location">
    <subcellularLocation>
        <location evidence="1">Membrane</location>
        <topology evidence="1">Multi-pass membrane protein</topology>
    </subcellularLocation>
</comment>
<organism evidence="7">
    <name type="scientific">Fonticula alba</name>
    <name type="common">Slime mold</name>
    <dbReference type="NCBI Taxonomy" id="691883"/>
    <lineage>
        <taxon>Eukaryota</taxon>
        <taxon>Rotosphaerida</taxon>
        <taxon>Fonticulaceae</taxon>
        <taxon>Fonticula</taxon>
    </lineage>
</organism>
<dbReference type="RefSeq" id="XP_009496711.1">
    <property type="nucleotide sequence ID" value="XM_009498436.1"/>
</dbReference>
<evidence type="ECO:0000256" key="5">
    <source>
        <dbReference type="SAM" id="MobiDB-lite"/>
    </source>
</evidence>
<reference evidence="7" key="1">
    <citation type="submission" date="2013-04" db="EMBL/GenBank/DDBJ databases">
        <title>The Genome Sequence of Fonticula alba ATCC 38817.</title>
        <authorList>
            <consortium name="The Broad Institute Genomics Platform"/>
            <person name="Russ C."/>
            <person name="Cuomo C."/>
            <person name="Burger G."/>
            <person name="Gray M.W."/>
            <person name="Holland P.W.H."/>
            <person name="King N."/>
            <person name="Lang F.B.F."/>
            <person name="Roger A.J."/>
            <person name="Ruiz-Trillo I."/>
            <person name="Brown M."/>
            <person name="Walker B."/>
            <person name="Young S."/>
            <person name="Zeng Q."/>
            <person name="Gargeya S."/>
            <person name="Fitzgerald M."/>
            <person name="Haas B."/>
            <person name="Abouelleil A."/>
            <person name="Allen A.W."/>
            <person name="Alvarado L."/>
            <person name="Arachchi H.M."/>
            <person name="Berlin A.M."/>
            <person name="Chapman S.B."/>
            <person name="Gainer-Dewar J."/>
            <person name="Goldberg J."/>
            <person name="Griggs A."/>
            <person name="Gujja S."/>
            <person name="Hansen M."/>
            <person name="Howarth C."/>
            <person name="Imamovic A."/>
            <person name="Ireland A."/>
            <person name="Larimer J."/>
            <person name="McCowan C."/>
            <person name="Murphy C."/>
            <person name="Pearson M."/>
            <person name="Poon T.W."/>
            <person name="Priest M."/>
            <person name="Roberts A."/>
            <person name="Saif S."/>
            <person name="Shea T."/>
            <person name="Sisk P."/>
            <person name="Sykes S."/>
            <person name="Wortman J."/>
            <person name="Nusbaum C."/>
            <person name="Birren B."/>
        </authorList>
    </citation>
    <scope>NUCLEOTIDE SEQUENCE [LARGE SCALE GENOMIC DNA]</scope>
    <source>
        <strain evidence="7">ATCC 38817</strain>
    </source>
</reference>
<feature type="transmembrane region" description="Helical" evidence="6">
    <location>
        <begin position="158"/>
        <end position="178"/>
    </location>
</feature>
<name>A0A058Z4E7_FONAL</name>
<feature type="compositionally biased region" description="Low complexity" evidence="5">
    <location>
        <begin position="72"/>
        <end position="88"/>
    </location>
</feature>
<dbReference type="Proteomes" id="UP000030693">
    <property type="component" value="Unassembled WGS sequence"/>
</dbReference>
<dbReference type="EMBL" id="KB932207">
    <property type="protein sequence ID" value="KCV69140.1"/>
    <property type="molecule type" value="Genomic_DNA"/>
</dbReference>
<feature type="region of interest" description="Disordered" evidence="5">
    <location>
        <begin position="68"/>
        <end position="96"/>
    </location>
</feature>
<evidence type="ECO:0000313" key="8">
    <source>
        <dbReference type="Proteomes" id="UP000030693"/>
    </source>
</evidence>
<dbReference type="PANTHER" id="PTHR10687">
    <property type="entry name" value="SECRETORY CARRIER-ASSOCIATED MEMBRANE PROTEIN SCAMP"/>
    <property type="match status" value="1"/>
</dbReference>
<evidence type="ECO:0000256" key="4">
    <source>
        <dbReference type="ARBA" id="ARBA00023136"/>
    </source>
</evidence>
<dbReference type="PANTHER" id="PTHR10687:SF90">
    <property type="entry name" value="SECRETORY CARRIER MEMBRANE PROTEIN"/>
    <property type="match status" value="1"/>
</dbReference>
<feature type="transmembrane region" description="Helical" evidence="6">
    <location>
        <begin position="190"/>
        <end position="211"/>
    </location>
</feature>
<feature type="transmembrane region" description="Helical" evidence="6">
    <location>
        <begin position="128"/>
        <end position="152"/>
    </location>
</feature>
<feature type="transmembrane region" description="Helical" evidence="6">
    <location>
        <begin position="233"/>
        <end position="257"/>
    </location>
</feature>
<dbReference type="OMA" id="HKNSARY"/>
<dbReference type="AlphaFoldDB" id="A0A058Z4E7"/>
<evidence type="ECO:0000256" key="6">
    <source>
        <dbReference type="SAM" id="Phobius"/>
    </source>
</evidence>
<dbReference type="GO" id="GO:0032588">
    <property type="term" value="C:trans-Golgi network membrane"/>
    <property type="evidence" value="ECO:0007669"/>
    <property type="project" value="TreeGrafter"/>
</dbReference>
<proteinExistence type="predicted"/>
<evidence type="ECO:0000256" key="2">
    <source>
        <dbReference type="ARBA" id="ARBA00022692"/>
    </source>
</evidence>
<evidence type="ECO:0000313" key="7">
    <source>
        <dbReference type="EMBL" id="KCV69140.1"/>
    </source>
</evidence>
<evidence type="ECO:0000256" key="1">
    <source>
        <dbReference type="ARBA" id="ARBA00004141"/>
    </source>
</evidence>
<keyword evidence="3 6" id="KW-1133">Transmembrane helix</keyword>
<dbReference type="OrthoDB" id="242866at2759"/>
<protein>
    <recommendedName>
        <fullName evidence="9">Secretory carrier membrane protein</fullName>
    </recommendedName>
</protein>